<dbReference type="VEuPathDB" id="FungiDB:HGUI_01907"/>
<protein>
    <submittedName>
        <fullName evidence="1">Uncharacterized protein</fullName>
    </submittedName>
</protein>
<accession>A0A1L0B3X9</accession>
<organism evidence="1 2">
    <name type="scientific">Hanseniaspora guilliermondii</name>
    <dbReference type="NCBI Taxonomy" id="56406"/>
    <lineage>
        <taxon>Eukaryota</taxon>
        <taxon>Fungi</taxon>
        <taxon>Dikarya</taxon>
        <taxon>Ascomycota</taxon>
        <taxon>Saccharomycotina</taxon>
        <taxon>Saccharomycetes</taxon>
        <taxon>Saccharomycodales</taxon>
        <taxon>Saccharomycodaceae</taxon>
        <taxon>Hanseniaspora</taxon>
    </lineage>
</organism>
<dbReference type="PANTHER" id="PTHR28037:SF1">
    <property type="entry name" value="ALCOHOL O-ACETYLTRANSFERASE 1-RELATED"/>
    <property type="match status" value="1"/>
</dbReference>
<dbReference type="PANTHER" id="PTHR28037">
    <property type="entry name" value="ALCOHOL O-ACETYLTRANSFERASE 1-RELATED"/>
    <property type="match status" value="1"/>
</dbReference>
<dbReference type="Proteomes" id="UP000183365">
    <property type="component" value="Unassembled WGS sequence"/>
</dbReference>
<name>A0A1L0B3X9_9ASCO</name>
<dbReference type="EMBL" id="FQNF01000029">
    <property type="protein sequence ID" value="SGZ39707.1"/>
    <property type="molecule type" value="Genomic_DNA"/>
</dbReference>
<evidence type="ECO:0000313" key="2">
    <source>
        <dbReference type="Proteomes" id="UP000183365"/>
    </source>
</evidence>
<dbReference type="OrthoDB" id="3972349at2759"/>
<reference evidence="2" key="1">
    <citation type="submission" date="2016-11" db="EMBL/GenBank/DDBJ databases">
        <authorList>
            <person name="Guldener U."/>
        </authorList>
    </citation>
    <scope>NUCLEOTIDE SEQUENCE [LARGE SCALE GENOMIC DNA]</scope>
</reference>
<sequence length="545" mass="63015">MSRTLKLSPFSIHFRERERFDYYGSVFIGLDFDTNLNITQEEFKTCILKPLLLKEKSLRAFFVCEDDNVDKDNVPVETAHEFKFDTDDQFIISQEILDHLVCETDFGIESDELFAQCTQNSLLPTFKGTSITKMPSTETAVENFEKTMDKWAPSRFIKAKMNQKPHDQLIKVGKSYVFPHYKFALSKRSLIFMYSHVFYDGMAGVSILDKALCLINAYVANRDNLPNKMKLEECGILDEMFNTTDEVNEILKQEDAILDIYPWPKEDGLANIIDTKKNNQTTPSEFLLNADEELCIKPNNPCDNRDLVMIRMDDLKKLLKRAKTMQVSLTALMYTLWNISCHDSTREKTKTRFFIPADLRGRINIANEKYNLEKPMVVPKNIAGCAISFHNNEGPIIGDKECVLGSREFENLAQFFNTTINEWVKTDKLNDMSFFRNVVAVTDQRGLFSNYTNLYNDHTPKLLPTNYAMSNLGVNFKTREEYSVNVEYCVFGQAMRVDDFITSSMITSPRGMAYHILYRDNSVKVVSKIKDRFIKYLYGLIDEDI</sequence>
<keyword evidence="2" id="KW-1185">Reference proteome</keyword>
<evidence type="ECO:0000313" key="1">
    <source>
        <dbReference type="EMBL" id="SGZ39707.1"/>
    </source>
</evidence>
<dbReference type="InterPro" id="IPR052058">
    <property type="entry name" value="Alcohol_O-acetyltransferase"/>
</dbReference>
<gene>
    <name evidence="1" type="ORF">HGUI_01907</name>
</gene>
<proteinExistence type="predicted"/>
<dbReference type="AlphaFoldDB" id="A0A1L0B3X9"/>